<dbReference type="OrthoDB" id="4870321at2759"/>
<evidence type="ECO:0000313" key="5">
    <source>
        <dbReference type="Proteomes" id="UP000001610"/>
    </source>
</evidence>
<protein>
    <submittedName>
        <fullName evidence="4">Uncharacterized protein</fullName>
    </submittedName>
</protein>
<organism evidence="4 5">
    <name type="scientific">Cordyceps militaris (strain CM01)</name>
    <name type="common">Caterpillar fungus</name>
    <dbReference type="NCBI Taxonomy" id="983644"/>
    <lineage>
        <taxon>Eukaryota</taxon>
        <taxon>Fungi</taxon>
        <taxon>Dikarya</taxon>
        <taxon>Ascomycota</taxon>
        <taxon>Pezizomycotina</taxon>
        <taxon>Sordariomycetes</taxon>
        <taxon>Hypocreomycetidae</taxon>
        <taxon>Hypocreales</taxon>
        <taxon>Cordycipitaceae</taxon>
        <taxon>Cordyceps</taxon>
    </lineage>
</organism>
<feature type="chain" id="PRO_5003445788" evidence="3">
    <location>
        <begin position="21"/>
        <end position="203"/>
    </location>
</feature>
<dbReference type="RefSeq" id="XP_006666566.1">
    <property type="nucleotide sequence ID" value="XM_006666503.1"/>
</dbReference>
<sequence>MSRFLHIVLILMTALGFCLTAQQPHHINARRLAHSPRGAASGFIEVEHPTSVQDAPPAGDVVSHRETNSGGGGGGGEDSQPRPTRFKTPAAETVLPTNTKVPVAMSTAAAAASGTSLSDPGFIALVASLGLMTLGMTLTFGAPAQAYWFSQKEARYKPSSPEPATQDGKGDLVFRAEKRCRGLIFGLRESEGGSWASQVTECL</sequence>
<keyword evidence="3" id="KW-0732">Signal</keyword>
<evidence type="ECO:0000313" key="4">
    <source>
        <dbReference type="EMBL" id="EGX96689.1"/>
    </source>
</evidence>
<dbReference type="EMBL" id="JH126399">
    <property type="protein sequence ID" value="EGX96689.1"/>
    <property type="molecule type" value="Genomic_DNA"/>
</dbReference>
<feature type="region of interest" description="Disordered" evidence="1">
    <location>
        <begin position="50"/>
        <end position="89"/>
    </location>
</feature>
<evidence type="ECO:0000256" key="1">
    <source>
        <dbReference type="SAM" id="MobiDB-lite"/>
    </source>
</evidence>
<dbReference type="GeneID" id="18163378"/>
<gene>
    <name evidence="4" type="ORF">CCM_01347</name>
</gene>
<keyword evidence="2" id="KW-0472">Membrane</keyword>
<proteinExistence type="predicted"/>
<evidence type="ECO:0000256" key="3">
    <source>
        <dbReference type="SAM" id="SignalP"/>
    </source>
</evidence>
<name>G3J4H2_CORMM</name>
<keyword evidence="2" id="KW-1133">Transmembrane helix</keyword>
<dbReference type="OMA" id="PHHINAR"/>
<keyword evidence="2" id="KW-0812">Transmembrane</keyword>
<feature type="signal peptide" evidence="3">
    <location>
        <begin position="1"/>
        <end position="20"/>
    </location>
</feature>
<dbReference type="KEGG" id="cmt:CCM_01347"/>
<dbReference type="AlphaFoldDB" id="G3J4H2"/>
<accession>G3J4H2</accession>
<feature type="transmembrane region" description="Helical" evidence="2">
    <location>
        <begin position="122"/>
        <end position="149"/>
    </location>
</feature>
<dbReference type="InParanoid" id="G3J4H2"/>
<reference evidence="4 5" key="1">
    <citation type="journal article" date="2011" name="Genome Biol.">
        <title>Genome sequence of the insect pathogenic fungus Cordyceps militaris, a valued traditional Chinese medicine.</title>
        <authorList>
            <person name="Zheng P."/>
            <person name="Xia Y."/>
            <person name="Xiao G."/>
            <person name="Xiong C."/>
            <person name="Hu X."/>
            <person name="Zhang S."/>
            <person name="Zheng H."/>
            <person name="Huang Y."/>
            <person name="Zhou Y."/>
            <person name="Wang S."/>
            <person name="Zhao G.P."/>
            <person name="Liu X."/>
            <person name="St Leger R.J."/>
            <person name="Wang C."/>
        </authorList>
    </citation>
    <scope>NUCLEOTIDE SEQUENCE [LARGE SCALE GENOMIC DNA]</scope>
    <source>
        <strain evidence="4 5">CM01</strain>
    </source>
</reference>
<dbReference type="HOGENOM" id="CLU_1348859_0_0_1"/>
<dbReference type="VEuPathDB" id="FungiDB:CCM_01347"/>
<keyword evidence="5" id="KW-1185">Reference proteome</keyword>
<evidence type="ECO:0000256" key="2">
    <source>
        <dbReference type="SAM" id="Phobius"/>
    </source>
</evidence>
<dbReference type="Proteomes" id="UP000001610">
    <property type="component" value="Unassembled WGS sequence"/>
</dbReference>